<keyword evidence="7 13" id="KW-0418">Kinase</keyword>
<feature type="domain" description="Histidine kinase" evidence="11">
    <location>
        <begin position="244"/>
        <end position="453"/>
    </location>
</feature>
<dbReference type="InterPro" id="IPR050428">
    <property type="entry name" value="TCS_sensor_his_kinase"/>
</dbReference>
<dbReference type="InterPro" id="IPR003661">
    <property type="entry name" value="HisK_dim/P_dom"/>
</dbReference>
<dbReference type="Gene3D" id="6.10.340.10">
    <property type="match status" value="1"/>
</dbReference>
<evidence type="ECO:0000256" key="7">
    <source>
        <dbReference type="ARBA" id="ARBA00022777"/>
    </source>
</evidence>
<dbReference type="AlphaFoldDB" id="A0A939PAB6"/>
<dbReference type="CDD" id="cd00082">
    <property type="entry name" value="HisKA"/>
    <property type="match status" value="1"/>
</dbReference>
<dbReference type="FunFam" id="1.10.287.130:FF:000001">
    <property type="entry name" value="Two-component sensor histidine kinase"/>
    <property type="match status" value="1"/>
</dbReference>
<dbReference type="Pfam" id="PF00512">
    <property type="entry name" value="HisKA"/>
    <property type="match status" value="1"/>
</dbReference>
<dbReference type="PROSITE" id="PS50885">
    <property type="entry name" value="HAMP"/>
    <property type="match status" value="1"/>
</dbReference>
<evidence type="ECO:0000313" key="14">
    <source>
        <dbReference type="Proteomes" id="UP000669179"/>
    </source>
</evidence>
<reference evidence="13" key="1">
    <citation type="submission" date="2021-03" db="EMBL/GenBank/DDBJ databases">
        <authorList>
            <person name="Kanchanasin P."/>
            <person name="Saeng-In P."/>
            <person name="Phongsopitanun W."/>
            <person name="Yuki M."/>
            <person name="Kudo T."/>
            <person name="Ohkuma M."/>
            <person name="Tanasupawat S."/>
        </authorList>
    </citation>
    <scope>NUCLEOTIDE SEQUENCE</scope>
    <source>
        <strain evidence="13">GKU 128</strain>
    </source>
</reference>
<dbReference type="SMART" id="SM00387">
    <property type="entry name" value="HATPase_c"/>
    <property type="match status" value="1"/>
</dbReference>
<evidence type="ECO:0000256" key="6">
    <source>
        <dbReference type="ARBA" id="ARBA00022692"/>
    </source>
</evidence>
<dbReference type="Pfam" id="PF02518">
    <property type="entry name" value="HATPase_c"/>
    <property type="match status" value="1"/>
</dbReference>
<dbReference type="SUPFAM" id="SSF47384">
    <property type="entry name" value="Homodimeric domain of signal transducing histidine kinase"/>
    <property type="match status" value="1"/>
</dbReference>
<evidence type="ECO:0000256" key="3">
    <source>
        <dbReference type="ARBA" id="ARBA00012438"/>
    </source>
</evidence>
<dbReference type="Proteomes" id="UP000669179">
    <property type="component" value="Unassembled WGS sequence"/>
</dbReference>
<evidence type="ECO:0000259" key="12">
    <source>
        <dbReference type="PROSITE" id="PS50885"/>
    </source>
</evidence>
<dbReference type="SMART" id="SM00304">
    <property type="entry name" value="HAMP"/>
    <property type="match status" value="1"/>
</dbReference>
<organism evidence="13 14">
    <name type="scientific">Actinomadura barringtoniae</name>
    <dbReference type="NCBI Taxonomy" id="1427535"/>
    <lineage>
        <taxon>Bacteria</taxon>
        <taxon>Bacillati</taxon>
        <taxon>Actinomycetota</taxon>
        <taxon>Actinomycetes</taxon>
        <taxon>Streptosporangiales</taxon>
        <taxon>Thermomonosporaceae</taxon>
        <taxon>Actinomadura</taxon>
    </lineage>
</organism>
<dbReference type="InterPro" id="IPR036097">
    <property type="entry name" value="HisK_dim/P_sf"/>
</dbReference>
<dbReference type="PROSITE" id="PS50109">
    <property type="entry name" value="HIS_KIN"/>
    <property type="match status" value="1"/>
</dbReference>
<comment type="caution">
    <text evidence="13">The sequence shown here is derived from an EMBL/GenBank/DDBJ whole genome shotgun (WGS) entry which is preliminary data.</text>
</comment>
<dbReference type="InterPro" id="IPR003660">
    <property type="entry name" value="HAMP_dom"/>
</dbReference>
<keyword evidence="9" id="KW-0902">Two-component regulatory system</keyword>
<dbReference type="CDD" id="cd00075">
    <property type="entry name" value="HATPase"/>
    <property type="match status" value="1"/>
</dbReference>
<gene>
    <name evidence="13" type="ORF">J4573_18480</name>
</gene>
<evidence type="ECO:0000256" key="8">
    <source>
        <dbReference type="ARBA" id="ARBA00022989"/>
    </source>
</evidence>
<keyword evidence="8" id="KW-1133">Transmembrane helix</keyword>
<evidence type="ECO:0000256" key="5">
    <source>
        <dbReference type="ARBA" id="ARBA00022679"/>
    </source>
</evidence>
<dbReference type="PANTHER" id="PTHR45436:SF5">
    <property type="entry name" value="SENSOR HISTIDINE KINASE TRCS"/>
    <property type="match status" value="1"/>
</dbReference>
<dbReference type="Gene3D" id="3.30.565.10">
    <property type="entry name" value="Histidine kinase-like ATPase, C-terminal domain"/>
    <property type="match status" value="1"/>
</dbReference>
<dbReference type="SUPFAM" id="SSF158472">
    <property type="entry name" value="HAMP domain-like"/>
    <property type="match status" value="1"/>
</dbReference>
<dbReference type="Pfam" id="PF00672">
    <property type="entry name" value="HAMP"/>
    <property type="match status" value="1"/>
</dbReference>
<dbReference type="EC" id="2.7.13.3" evidence="3"/>
<dbReference type="PRINTS" id="PR00344">
    <property type="entry name" value="BCTRLSENSOR"/>
</dbReference>
<dbReference type="SMART" id="SM00388">
    <property type="entry name" value="HisKA"/>
    <property type="match status" value="1"/>
</dbReference>
<evidence type="ECO:0000313" key="13">
    <source>
        <dbReference type="EMBL" id="MBO2449097.1"/>
    </source>
</evidence>
<evidence type="ECO:0000256" key="2">
    <source>
        <dbReference type="ARBA" id="ARBA00004236"/>
    </source>
</evidence>
<comment type="subcellular location">
    <subcellularLocation>
        <location evidence="2">Cell membrane</location>
    </subcellularLocation>
</comment>
<evidence type="ECO:0000259" key="11">
    <source>
        <dbReference type="PROSITE" id="PS50109"/>
    </source>
</evidence>
<dbReference type="InterPro" id="IPR005467">
    <property type="entry name" value="His_kinase_dom"/>
</dbReference>
<dbReference type="EMBL" id="JAGEOJ010000007">
    <property type="protein sequence ID" value="MBO2449097.1"/>
    <property type="molecule type" value="Genomic_DNA"/>
</dbReference>
<keyword evidence="14" id="KW-1185">Reference proteome</keyword>
<proteinExistence type="predicted"/>
<dbReference type="InterPro" id="IPR036890">
    <property type="entry name" value="HATPase_C_sf"/>
</dbReference>
<keyword evidence="6" id="KW-0812">Transmembrane</keyword>
<keyword evidence="5" id="KW-0808">Transferase</keyword>
<name>A0A939PAB6_9ACTN</name>
<dbReference type="PANTHER" id="PTHR45436">
    <property type="entry name" value="SENSOR HISTIDINE KINASE YKOH"/>
    <property type="match status" value="1"/>
</dbReference>
<dbReference type="InterPro" id="IPR004358">
    <property type="entry name" value="Sig_transdc_His_kin-like_C"/>
</dbReference>
<keyword evidence="10" id="KW-0472">Membrane</keyword>
<keyword evidence="4" id="KW-0597">Phosphoprotein</keyword>
<evidence type="ECO:0000256" key="10">
    <source>
        <dbReference type="ARBA" id="ARBA00023136"/>
    </source>
</evidence>
<dbReference type="GO" id="GO:0000155">
    <property type="term" value="F:phosphorelay sensor kinase activity"/>
    <property type="evidence" value="ECO:0007669"/>
    <property type="project" value="InterPro"/>
</dbReference>
<dbReference type="InterPro" id="IPR003594">
    <property type="entry name" value="HATPase_dom"/>
</dbReference>
<sequence length="461" mass="48873">MTLNARLMTGLLAVTLAGLVITGLVSAFFLHNYLMDRVDAQLVAGRDRAVIRLTQQPGTPAEGIAPVAFIVLQVTPDGQVRVRSDDQPDPRRAVAAVKALGLAGLQERAANSKPFTLAGQRAVARYGRTRNGGVVVVATPLNEINSEVRNLVIAELATAAALIALLALLGRKLIQSGLRPLSHMAATAQSIATGGDLRARMPEPGRRGEVPRLAAAINVMLDRIEQAFWARSRSEARVREFAADASHELRTPLTTIQGYAELYRHGALGPDELPDAMRRIEDEAQRMSRIVGDLLELARLDRGSALEPASADLAALARDAVADAMAVEPDRPWELEAPETLVAVVDEARIRQVLANLLANVRVHTPAGTAARVRVARAPQGVVIEVTDRGPGMGPQDAAQAFERFHRGDNRESGAGLGLPIVAAIAAAHGGRADLLSEPGAGTTVRVTIPDSASEGEPFTA</sequence>
<evidence type="ECO:0000256" key="1">
    <source>
        <dbReference type="ARBA" id="ARBA00000085"/>
    </source>
</evidence>
<feature type="domain" description="HAMP" evidence="12">
    <location>
        <begin position="175"/>
        <end position="229"/>
    </location>
</feature>
<dbReference type="CDD" id="cd06225">
    <property type="entry name" value="HAMP"/>
    <property type="match status" value="1"/>
</dbReference>
<comment type="catalytic activity">
    <reaction evidence="1">
        <text>ATP + protein L-histidine = ADP + protein N-phospho-L-histidine.</text>
        <dbReference type="EC" id="2.7.13.3"/>
    </reaction>
</comment>
<dbReference type="RefSeq" id="WP_208256926.1">
    <property type="nucleotide sequence ID" value="NZ_JAGEOJ010000007.1"/>
</dbReference>
<protein>
    <recommendedName>
        <fullName evidence="3">histidine kinase</fullName>
        <ecNumber evidence="3">2.7.13.3</ecNumber>
    </recommendedName>
</protein>
<evidence type="ECO:0000256" key="9">
    <source>
        <dbReference type="ARBA" id="ARBA00023012"/>
    </source>
</evidence>
<dbReference type="Gene3D" id="1.10.287.130">
    <property type="match status" value="1"/>
</dbReference>
<evidence type="ECO:0000256" key="4">
    <source>
        <dbReference type="ARBA" id="ARBA00022553"/>
    </source>
</evidence>
<dbReference type="SUPFAM" id="SSF55874">
    <property type="entry name" value="ATPase domain of HSP90 chaperone/DNA topoisomerase II/histidine kinase"/>
    <property type="match status" value="1"/>
</dbReference>
<dbReference type="GO" id="GO:0005886">
    <property type="term" value="C:plasma membrane"/>
    <property type="evidence" value="ECO:0007669"/>
    <property type="project" value="UniProtKB-SubCell"/>
</dbReference>
<accession>A0A939PAB6</accession>